<dbReference type="AlphaFoldDB" id="A0A1F6NEF3"/>
<evidence type="ECO:0000313" key="5">
    <source>
        <dbReference type="EMBL" id="OGH82200.1"/>
    </source>
</evidence>
<dbReference type="EMBL" id="MFQS01000048">
    <property type="protein sequence ID" value="OGH82200.1"/>
    <property type="molecule type" value="Genomic_DNA"/>
</dbReference>
<keyword evidence="1 3" id="KW-0689">Ribosomal protein</keyword>
<dbReference type="GO" id="GO:0006412">
    <property type="term" value="P:translation"/>
    <property type="evidence" value="ECO:0007669"/>
    <property type="project" value="InterPro"/>
</dbReference>
<feature type="region of interest" description="Disordered" evidence="4">
    <location>
        <begin position="84"/>
        <end position="114"/>
    </location>
</feature>
<evidence type="ECO:0000256" key="3">
    <source>
        <dbReference type="RuleBase" id="RU000564"/>
    </source>
</evidence>
<dbReference type="Proteomes" id="UP000176300">
    <property type="component" value="Unassembled WGS sequence"/>
</dbReference>
<proteinExistence type="inferred from homology"/>
<dbReference type="Gene3D" id="4.10.830.30">
    <property type="entry name" value="Ribosomal protein L31"/>
    <property type="match status" value="1"/>
</dbReference>
<organism evidence="5 6">
    <name type="scientific">Candidatus Magasanikbacteria bacterium RIFOXYB1_FULL_40_15</name>
    <dbReference type="NCBI Taxonomy" id="1798697"/>
    <lineage>
        <taxon>Bacteria</taxon>
        <taxon>Candidatus Magasanikiibacteriota</taxon>
    </lineage>
</organism>
<sequence length="114" mass="12876">MKKEIHPISKPTLFVDTSCGIEFFADSTVKSDETRTVNGVEYQVFNVEISSASHPFYTGKQILVDTARRVEKFHEKVAKTEAAAKIRKGKKAKKAKTLAKTKTETKKKTEKKEK</sequence>
<protein>
    <recommendedName>
        <fullName evidence="3">50S ribosomal protein L31</fullName>
    </recommendedName>
</protein>
<evidence type="ECO:0000256" key="2">
    <source>
        <dbReference type="ARBA" id="ARBA00023274"/>
    </source>
</evidence>
<dbReference type="STRING" id="1798697.A2373_00830"/>
<dbReference type="PRINTS" id="PR01249">
    <property type="entry name" value="RIBOSOMALL31"/>
</dbReference>
<reference evidence="5 6" key="1">
    <citation type="journal article" date="2016" name="Nat. Commun.">
        <title>Thousands of microbial genomes shed light on interconnected biogeochemical processes in an aquifer system.</title>
        <authorList>
            <person name="Anantharaman K."/>
            <person name="Brown C.T."/>
            <person name="Hug L.A."/>
            <person name="Sharon I."/>
            <person name="Castelle C.J."/>
            <person name="Probst A.J."/>
            <person name="Thomas B.C."/>
            <person name="Singh A."/>
            <person name="Wilkins M.J."/>
            <person name="Karaoz U."/>
            <person name="Brodie E.L."/>
            <person name="Williams K.H."/>
            <person name="Hubbard S.S."/>
            <person name="Banfield J.F."/>
        </authorList>
    </citation>
    <scope>NUCLEOTIDE SEQUENCE [LARGE SCALE GENOMIC DNA]</scope>
</reference>
<dbReference type="InterPro" id="IPR027493">
    <property type="entry name" value="Ribosomal_bL31_B"/>
</dbReference>
<evidence type="ECO:0000313" key="6">
    <source>
        <dbReference type="Proteomes" id="UP000176300"/>
    </source>
</evidence>
<feature type="compositionally biased region" description="Basic and acidic residues" evidence="4">
    <location>
        <begin position="101"/>
        <end position="114"/>
    </location>
</feature>
<comment type="caution">
    <text evidence="5">The sequence shown here is derived from an EMBL/GenBank/DDBJ whole genome shotgun (WGS) entry which is preliminary data.</text>
</comment>
<dbReference type="PANTHER" id="PTHR33280:SF1">
    <property type="entry name" value="LARGE RIBOSOMAL SUBUNIT PROTEIN BL31C"/>
    <property type="match status" value="1"/>
</dbReference>
<comment type="similarity">
    <text evidence="3">Belongs to the bacterial ribosomal protein bL31 family.</text>
</comment>
<name>A0A1F6NEF3_9BACT</name>
<dbReference type="InterPro" id="IPR002150">
    <property type="entry name" value="Ribosomal_bL31"/>
</dbReference>
<gene>
    <name evidence="5" type="ORF">A2373_00830</name>
</gene>
<dbReference type="GO" id="GO:0003735">
    <property type="term" value="F:structural constituent of ribosome"/>
    <property type="evidence" value="ECO:0007669"/>
    <property type="project" value="InterPro"/>
</dbReference>
<feature type="compositionally biased region" description="Basic residues" evidence="4">
    <location>
        <begin position="85"/>
        <end position="99"/>
    </location>
</feature>
<keyword evidence="2 3" id="KW-0687">Ribonucleoprotein</keyword>
<evidence type="ECO:0000256" key="1">
    <source>
        <dbReference type="ARBA" id="ARBA00022980"/>
    </source>
</evidence>
<dbReference type="PANTHER" id="PTHR33280">
    <property type="entry name" value="50S RIBOSOMAL PROTEIN L31, CHLOROPLASTIC"/>
    <property type="match status" value="1"/>
</dbReference>
<dbReference type="GO" id="GO:0005840">
    <property type="term" value="C:ribosome"/>
    <property type="evidence" value="ECO:0007669"/>
    <property type="project" value="UniProtKB-KW"/>
</dbReference>
<evidence type="ECO:0000256" key="4">
    <source>
        <dbReference type="SAM" id="MobiDB-lite"/>
    </source>
</evidence>
<accession>A0A1F6NEF3</accession>
<dbReference type="InterPro" id="IPR042105">
    <property type="entry name" value="Ribosomal_bL31_sf"/>
</dbReference>
<dbReference type="InterPro" id="IPR034704">
    <property type="entry name" value="Ribosomal_bL28/bL31-like_sf"/>
</dbReference>
<dbReference type="NCBIfam" id="NF002462">
    <property type="entry name" value="PRK01678.1"/>
    <property type="match status" value="1"/>
</dbReference>
<dbReference type="GO" id="GO:1990904">
    <property type="term" value="C:ribonucleoprotein complex"/>
    <property type="evidence" value="ECO:0007669"/>
    <property type="project" value="UniProtKB-KW"/>
</dbReference>
<dbReference type="SUPFAM" id="SSF143800">
    <property type="entry name" value="L28p-like"/>
    <property type="match status" value="1"/>
</dbReference>
<dbReference type="Pfam" id="PF01197">
    <property type="entry name" value="Ribosomal_L31"/>
    <property type="match status" value="1"/>
</dbReference>
<dbReference type="NCBIfam" id="TIGR00105">
    <property type="entry name" value="L31"/>
    <property type="match status" value="1"/>
</dbReference>